<dbReference type="GO" id="GO:0106026">
    <property type="term" value="F:Gly-tRNA(Ala) deacylase activity"/>
    <property type="evidence" value="ECO:0007669"/>
    <property type="project" value="UniProtKB-UniRule"/>
</dbReference>
<feature type="short sequence motif" description="Gly-cisPro motif, important for rejection of L-amino acids" evidence="2">
    <location>
        <begin position="132"/>
        <end position="133"/>
    </location>
</feature>
<dbReference type="OrthoDB" id="9801395at2"/>
<dbReference type="NCBIfam" id="TIGR00256">
    <property type="entry name" value="D-aminoacyl-tRNA deacylase"/>
    <property type="match status" value="1"/>
</dbReference>
<dbReference type="EC" id="3.1.1.-" evidence="2"/>
<sequence>MRTVLQRVTSARVVVDDEVVGEIGPGLVALVGVTHDDGTPEVATTVRKIAELRIMRDETSVTDCGAAVLVVSQFTLHADVRKGRRPSWSAAAPGPVAEPLVDAVADGLRERGIEVATGRFGADMAIDIHADGPVTLVVDVPA</sequence>
<dbReference type="Proteomes" id="UP000290408">
    <property type="component" value="Chromosome"/>
</dbReference>
<comment type="subcellular location">
    <subcellularLocation>
        <location evidence="2">Cytoplasm</location>
    </subcellularLocation>
</comment>
<dbReference type="EMBL" id="CP036164">
    <property type="protein sequence ID" value="QBF47237.1"/>
    <property type="molecule type" value="Genomic_DNA"/>
</dbReference>
<dbReference type="InterPro" id="IPR003732">
    <property type="entry name" value="Daa-tRNA_deacyls_DTD"/>
</dbReference>
<comment type="catalytic activity">
    <reaction evidence="2">
        <text>glycyl-tRNA(Ala) + H2O = tRNA(Ala) + glycine + H(+)</text>
        <dbReference type="Rhea" id="RHEA:53744"/>
        <dbReference type="Rhea" id="RHEA-COMP:9657"/>
        <dbReference type="Rhea" id="RHEA-COMP:13640"/>
        <dbReference type="ChEBI" id="CHEBI:15377"/>
        <dbReference type="ChEBI" id="CHEBI:15378"/>
        <dbReference type="ChEBI" id="CHEBI:57305"/>
        <dbReference type="ChEBI" id="CHEBI:78442"/>
        <dbReference type="ChEBI" id="CHEBI:78522"/>
    </reaction>
</comment>
<keyword evidence="2" id="KW-0963">Cytoplasm</keyword>
<keyword evidence="2 3" id="KW-0378">Hydrolase</keyword>
<keyword evidence="2" id="KW-0820">tRNA-binding</keyword>
<dbReference type="AlphaFoldDB" id="A0A4P6MYL1"/>
<dbReference type="Pfam" id="PF02580">
    <property type="entry name" value="Tyr_Deacylase"/>
    <property type="match status" value="1"/>
</dbReference>
<proteinExistence type="inferred from homology"/>
<keyword evidence="4" id="KW-1185">Reference proteome</keyword>
<organism evidence="3 4">
    <name type="scientific">Janibacter limosus</name>
    <dbReference type="NCBI Taxonomy" id="53458"/>
    <lineage>
        <taxon>Bacteria</taxon>
        <taxon>Bacillati</taxon>
        <taxon>Actinomycetota</taxon>
        <taxon>Actinomycetes</taxon>
        <taxon>Micrococcales</taxon>
        <taxon>Intrasporangiaceae</taxon>
        <taxon>Janibacter</taxon>
    </lineage>
</organism>
<gene>
    <name evidence="2" type="primary">dtd</name>
    <name evidence="3" type="ORF">EXU32_13845</name>
</gene>
<evidence type="ECO:0000313" key="3">
    <source>
        <dbReference type="EMBL" id="QBF47237.1"/>
    </source>
</evidence>
<dbReference type="GO" id="GO:0043908">
    <property type="term" value="F:Ser(Gly)-tRNA(Ala) hydrolase activity"/>
    <property type="evidence" value="ECO:0007669"/>
    <property type="project" value="UniProtKB-UniRule"/>
</dbReference>
<dbReference type="GO" id="GO:0019478">
    <property type="term" value="P:D-amino acid catabolic process"/>
    <property type="evidence" value="ECO:0007669"/>
    <property type="project" value="UniProtKB-UniRule"/>
</dbReference>
<dbReference type="PANTHER" id="PTHR10472:SF5">
    <property type="entry name" value="D-AMINOACYL-TRNA DEACYLASE 1"/>
    <property type="match status" value="1"/>
</dbReference>
<dbReference type="PANTHER" id="PTHR10472">
    <property type="entry name" value="D-TYROSYL-TRNA TYR DEACYLASE"/>
    <property type="match status" value="1"/>
</dbReference>
<comment type="subunit">
    <text evidence="2">Homodimer.</text>
</comment>
<reference evidence="3 4" key="1">
    <citation type="submission" date="2019-02" db="EMBL/GenBank/DDBJ databases">
        <title>Genomic data mining of an Antarctic deep-sea actinobacterium, Janibacterlimosus P3-3-X1.</title>
        <authorList>
            <person name="Liao L."/>
            <person name="Chen B."/>
        </authorList>
    </citation>
    <scope>NUCLEOTIDE SEQUENCE [LARGE SCALE GENOMIC DNA]</scope>
    <source>
        <strain evidence="3 4">P3-3-X1</strain>
    </source>
</reference>
<comment type="catalytic activity">
    <reaction evidence="2">
        <text>a D-aminoacyl-tRNA + H2O = a tRNA + a D-alpha-amino acid + H(+)</text>
        <dbReference type="Rhea" id="RHEA:13953"/>
        <dbReference type="Rhea" id="RHEA-COMP:10123"/>
        <dbReference type="Rhea" id="RHEA-COMP:10124"/>
        <dbReference type="ChEBI" id="CHEBI:15377"/>
        <dbReference type="ChEBI" id="CHEBI:15378"/>
        <dbReference type="ChEBI" id="CHEBI:59871"/>
        <dbReference type="ChEBI" id="CHEBI:78442"/>
        <dbReference type="ChEBI" id="CHEBI:79333"/>
        <dbReference type="EC" id="3.1.1.96"/>
    </reaction>
</comment>
<comment type="domain">
    <text evidence="2">A Gly-cisPro motif from one monomer fits into the active site of the other monomer to allow specific chiral rejection of L-amino acids.</text>
</comment>
<dbReference type="GO" id="GO:0051500">
    <property type="term" value="F:D-tyrosyl-tRNA(Tyr) deacylase activity"/>
    <property type="evidence" value="ECO:0007669"/>
    <property type="project" value="TreeGrafter"/>
</dbReference>
<protein>
    <recommendedName>
        <fullName evidence="2">D-aminoacyl-tRNA deacylase</fullName>
        <shortName evidence="2">DTD</shortName>
        <ecNumber evidence="2">3.1.1.96</ecNumber>
    </recommendedName>
    <alternativeName>
        <fullName evidence="2">Gly-tRNA(Ala) deacylase</fullName>
        <ecNumber evidence="2">3.1.1.-</ecNumber>
    </alternativeName>
</protein>
<dbReference type="KEGG" id="jli:EXU32_13845"/>
<dbReference type="GO" id="GO:0005737">
    <property type="term" value="C:cytoplasm"/>
    <property type="evidence" value="ECO:0007669"/>
    <property type="project" value="UniProtKB-SubCell"/>
</dbReference>
<comment type="similarity">
    <text evidence="1 2">Belongs to the DTD family.</text>
</comment>
<name>A0A4P6MYL1_9MICO</name>
<evidence type="ECO:0000256" key="1">
    <source>
        <dbReference type="ARBA" id="ARBA00009673"/>
    </source>
</evidence>
<evidence type="ECO:0000256" key="2">
    <source>
        <dbReference type="HAMAP-Rule" id="MF_00518"/>
    </source>
</evidence>
<keyword evidence="2" id="KW-0694">RNA-binding</keyword>
<dbReference type="RefSeq" id="WP_130630430.1">
    <property type="nucleotide sequence ID" value="NZ_CP036164.1"/>
</dbReference>
<dbReference type="FunFam" id="3.50.80.10:FF:000001">
    <property type="entry name" value="D-aminoacyl-tRNA deacylase"/>
    <property type="match status" value="1"/>
</dbReference>
<dbReference type="EC" id="3.1.1.96" evidence="2"/>
<dbReference type="GO" id="GO:0000049">
    <property type="term" value="F:tRNA binding"/>
    <property type="evidence" value="ECO:0007669"/>
    <property type="project" value="UniProtKB-UniRule"/>
</dbReference>
<dbReference type="Gene3D" id="3.50.80.10">
    <property type="entry name" value="D-tyrosyl-tRNA(Tyr) deacylase"/>
    <property type="match status" value="1"/>
</dbReference>
<dbReference type="HAMAP" id="MF_00518">
    <property type="entry name" value="Deacylase_Dtd"/>
    <property type="match status" value="1"/>
</dbReference>
<dbReference type="SUPFAM" id="SSF69500">
    <property type="entry name" value="DTD-like"/>
    <property type="match status" value="1"/>
</dbReference>
<dbReference type="STRING" id="1216970.GCA_001570985_01120"/>
<evidence type="ECO:0000313" key="4">
    <source>
        <dbReference type="Proteomes" id="UP000290408"/>
    </source>
</evidence>
<accession>A0A4P6MYL1</accession>
<dbReference type="InterPro" id="IPR023509">
    <property type="entry name" value="DTD-like_sf"/>
</dbReference>
<comment type="function">
    <text evidence="2">An aminoacyl-tRNA editing enzyme that deacylates mischarged D-aminoacyl-tRNAs. Also deacylates mischarged glycyl-tRNA(Ala), protecting cells against glycine mischarging by AlaRS. Acts via tRNA-based rather than protein-based catalysis; rejects L-amino acids rather than detecting D-amino acids in the active site. By recycling D-aminoacyl-tRNA to D-amino acids and free tRNA molecules, this enzyme counteracts the toxicity associated with the formation of D-aminoacyl-tRNA entities in vivo and helps enforce protein L-homochirality.</text>
</comment>